<evidence type="ECO:0000259" key="2">
    <source>
        <dbReference type="PROSITE" id="PS50883"/>
    </source>
</evidence>
<name>A0AA47KL51_9GAMM</name>
<dbReference type="SUPFAM" id="SSF55073">
    <property type="entry name" value="Nucleotide cyclase"/>
    <property type="match status" value="1"/>
</dbReference>
<dbReference type="CDD" id="cd01948">
    <property type="entry name" value="EAL"/>
    <property type="match status" value="1"/>
</dbReference>
<organism evidence="4 5">
    <name type="scientific">Salinivibrio kushneri</name>
    <dbReference type="NCBI Taxonomy" id="1908198"/>
    <lineage>
        <taxon>Bacteria</taxon>
        <taxon>Pseudomonadati</taxon>
        <taxon>Pseudomonadota</taxon>
        <taxon>Gammaproteobacteria</taxon>
        <taxon>Vibrionales</taxon>
        <taxon>Vibrionaceae</taxon>
        <taxon>Salinivibrio</taxon>
    </lineage>
</organism>
<dbReference type="Pfam" id="PF00563">
    <property type="entry name" value="EAL"/>
    <property type="match status" value="1"/>
</dbReference>
<dbReference type="PROSITE" id="PS50887">
    <property type="entry name" value="GGDEF"/>
    <property type="match status" value="1"/>
</dbReference>
<dbReference type="NCBIfam" id="NF008281">
    <property type="entry name" value="PRK11059.1"/>
    <property type="match status" value="1"/>
</dbReference>
<dbReference type="PANTHER" id="PTHR33121">
    <property type="entry name" value="CYCLIC DI-GMP PHOSPHODIESTERASE PDEF"/>
    <property type="match status" value="1"/>
</dbReference>
<dbReference type="Proteomes" id="UP001164748">
    <property type="component" value="Chromosome"/>
</dbReference>
<keyword evidence="1" id="KW-0812">Transmembrane</keyword>
<feature type="domain" description="GGDEF" evidence="3">
    <location>
        <begin position="263"/>
        <end position="396"/>
    </location>
</feature>
<evidence type="ECO:0000259" key="3">
    <source>
        <dbReference type="PROSITE" id="PS50887"/>
    </source>
</evidence>
<dbReference type="InterPro" id="IPR001633">
    <property type="entry name" value="EAL_dom"/>
</dbReference>
<dbReference type="EMBL" id="CP114588">
    <property type="protein sequence ID" value="WBA08926.1"/>
    <property type="molecule type" value="Genomic_DNA"/>
</dbReference>
<evidence type="ECO:0000256" key="1">
    <source>
        <dbReference type="SAM" id="Phobius"/>
    </source>
</evidence>
<feature type="domain" description="EAL" evidence="2">
    <location>
        <begin position="406"/>
        <end position="657"/>
    </location>
</feature>
<dbReference type="SUPFAM" id="SSF141868">
    <property type="entry name" value="EAL domain-like"/>
    <property type="match status" value="1"/>
</dbReference>
<dbReference type="InterPro" id="IPR043128">
    <property type="entry name" value="Rev_trsase/Diguanyl_cyclase"/>
</dbReference>
<dbReference type="PANTHER" id="PTHR33121:SF32">
    <property type="entry name" value="RNASE E SPECIFICITY FACTOR CSRD"/>
    <property type="match status" value="1"/>
</dbReference>
<dbReference type="Gene3D" id="3.20.20.450">
    <property type="entry name" value="EAL domain"/>
    <property type="match status" value="1"/>
</dbReference>
<keyword evidence="1" id="KW-0472">Membrane</keyword>
<feature type="transmembrane region" description="Helical" evidence="1">
    <location>
        <begin position="20"/>
        <end position="42"/>
    </location>
</feature>
<proteinExistence type="predicted"/>
<dbReference type="InterPro" id="IPR035919">
    <property type="entry name" value="EAL_sf"/>
</dbReference>
<dbReference type="InterPro" id="IPR033423">
    <property type="entry name" value="GAPES4"/>
</dbReference>
<dbReference type="InterPro" id="IPR050706">
    <property type="entry name" value="Cyclic-di-GMP_PDE-like"/>
</dbReference>
<evidence type="ECO:0000313" key="4">
    <source>
        <dbReference type="EMBL" id="WBA08926.1"/>
    </source>
</evidence>
<dbReference type="AlphaFoldDB" id="A0AA47KL51"/>
<dbReference type="SMART" id="SM00267">
    <property type="entry name" value="GGDEF"/>
    <property type="match status" value="1"/>
</dbReference>
<dbReference type="RefSeq" id="WP_269579221.1">
    <property type="nucleotide sequence ID" value="NZ_CP114588.1"/>
</dbReference>
<evidence type="ECO:0000313" key="5">
    <source>
        <dbReference type="Proteomes" id="UP001164748"/>
    </source>
</evidence>
<dbReference type="InterPro" id="IPR000160">
    <property type="entry name" value="GGDEF_dom"/>
</dbReference>
<keyword evidence="1" id="KW-1133">Transmembrane helix</keyword>
<accession>A0AA47KL51</accession>
<dbReference type="Gene3D" id="3.30.70.270">
    <property type="match status" value="1"/>
</dbReference>
<dbReference type="Pfam" id="PF00990">
    <property type="entry name" value="GGDEF"/>
    <property type="match status" value="1"/>
</dbReference>
<gene>
    <name evidence="4" type="primary">csrD</name>
    <name evidence="4" type="ORF">N8M53_01485</name>
</gene>
<dbReference type="SMART" id="SM00052">
    <property type="entry name" value="EAL"/>
    <property type="match status" value="1"/>
</dbReference>
<dbReference type="InterPro" id="IPR029787">
    <property type="entry name" value="Nucleotide_cyclase"/>
</dbReference>
<dbReference type="Pfam" id="PF17157">
    <property type="entry name" value="GAPES4"/>
    <property type="match status" value="1"/>
</dbReference>
<dbReference type="PROSITE" id="PS50883">
    <property type="entry name" value="EAL"/>
    <property type="match status" value="1"/>
</dbReference>
<dbReference type="GO" id="GO:0071111">
    <property type="term" value="F:cyclic-guanylate-specific phosphodiesterase activity"/>
    <property type="evidence" value="ECO:0007669"/>
    <property type="project" value="InterPro"/>
</dbReference>
<feature type="transmembrane region" description="Helical" evidence="1">
    <location>
        <begin position="142"/>
        <end position="167"/>
    </location>
</feature>
<reference evidence="4" key="1">
    <citation type="submission" date="2022-09" db="EMBL/GenBank/DDBJ databases">
        <authorList>
            <person name="Li Z.-J."/>
        </authorList>
    </citation>
    <scope>NUCLEOTIDE SEQUENCE</scope>
    <source>
        <strain evidence="4">TGB11</strain>
    </source>
</reference>
<protein>
    <submittedName>
        <fullName evidence="4">RNase E specificity factor CsrD</fullName>
    </submittedName>
</protein>
<sequence>MDRTANAIKVSGMKLTNRLVAFVTLIVVCAIFVLFIGGAISFRQLGIDFISHYVDGMVEVIDQEMASDQRDNQYFSRWLPKMLKASNVTSLTIYSDAGILYQYEQIQYQTVANQQVISRDIPLESNPGFAVKLTFVPPYAEFAYSIGPLSSLSAAILVIVLGLAWGIRWLRRQLYGSEVLEQRGRLILAGRLDDAQQGDSREWPIPASAALTQLIEELKEARQERSRFDTFIRTNTFLDQLTGAANRVMFDNRLHTLASDDASQGSVILVRVAEWEELVSQHGQEAADQLIQAIGNVLSNAIQRFPDAVLARYFASDFAILLVNQAGDEVHPFLAQITNALDKLAPPEALDQDNWFHLGMTSFGASERRGRLMDEAERALKAATLTGQNGWSQFDKQLSQLDKRGSVRWRTLLESVMAGEGPMLYRQPVFARDGKTRLHYELLSRIKDEKGKVLKASRFWPGVELVGMDVAFDKATLGRALWWLKTRDYIDNYAVNVSAYSLCQREFVVWLRDALLQTPRSTLNRLLVEVSEGALVSHFDAARPCLRMIAALGCRLVVDQAGRTIVSTHYVKDIQPAYIKLHRSLVRNIHQRPENQLYIRSVLGACEATPTEVLAVGVETNEEWSVVKELGVAGGQGRLLGAEMSPHPAQKKRRRWGKR</sequence>